<dbReference type="GO" id="GO:0098552">
    <property type="term" value="C:side of membrane"/>
    <property type="evidence" value="ECO:0007669"/>
    <property type="project" value="UniProtKB-KW"/>
</dbReference>
<evidence type="ECO:0000256" key="12">
    <source>
        <dbReference type="SAM" id="SignalP"/>
    </source>
</evidence>
<evidence type="ECO:0000256" key="2">
    <source>
        <dbReference type="ARBA" id="ARBA00022475"/>
    </source>
</evidence>
<dbReference type="SUPFAM" id="SSF49503">
    <property type="entry name" value="Cupredoxins"/>
    <property type="match status" value="1"/>
</dbReference>
<feature type="signal peptide" evidence="12">
    <location>
        <begin position="1"/>
        <end position="24"/>
    </location>
</feature>
<keyword evidence="11" id="KW-1133">Transmembrane helix</keyword>
<dbReference type="InterPro" id="IPR008972">
    <property type="entry name" value="Cupredoxin"/>
</dbReference>
<dbReference type="InterPro" id="IPR003245">
    <property type="entry name" value="Phytocyanin_dom"/>
</dbReference>
<keyword evidence="5 11" id="KW-0472">Membrane</keyword>
<evidence type="ECO:0000256" key="6">
    <source>
        <dbReference type="ARBA" id="ARBA00023157"/>
    </source>
</evidence>
<dbReference type="Proteomes" id="UP000030748">
    <property type="component" value="Unassembled WGS sequence"/>
</dbReference>
<evidence type="ECO:0000313" key="14">
    <source>
        <dbReference type="EMBL" id="EYU35332.1"/>
    </source>
</evidence>
<evidence type="ECO:0000256" key="3">
    <source>
        <dbReference type="ARBA" id="ARBA00022622"/>
    </source>
</evidence>
<dbReference type="FunFam" id="2.60.40.420:FF:000010">
    <property type="entry name" value="Early nodulin-like protein 1"/>
    <property type="match status" value="1"/>
</dbReference>
<keyword evidence="6" id="KW-1015">Disulfide bond</keyword>
<keyword evidence="7" id="KW-0325">Glycoprotein</keyword>
<keyword evidence="3" id="KW-0336">GPI-anchor</keyword>
<dbReference type="InterPro" id="IPR039391">
    <property type="entry name" value="Phytocyanin-like"/>
</dbReference>
<evidence type="ECO:0000256" key="9">
    <source>
        <dbReference type="ARBA" id="ARBA00035011"/>
    </source>
</evidence>
<evidence type="ECO:0000259" key="13">
    <source>
        <dbReference type="PROSITE" id="PS51485"/>
    </source>
</evidence>
<dbReference type="Gene3D" id="2.60.40.420">
    <property type="entry name" value="Cupredoxins - blue copper proteins"/>
    <property type="match status" value="1"/>
</dbReference>
<proteinExistence type="inferred from homology"/>
<keyword evidence="15" id="KW-1185">Reference proteome</keyword>
<comment type="similarity">
    <text evidence="9">Belongs to the early nodulin-like (ENODL) family.</text>
</comment>
<dbReference type="EMBL" id="KI630626">
    <property type="protein sequence ID" value="EYU35332.1"/>
    <property type="molecule type" value="Genomic_DNA"/>
</dbReference>
<reference evidence="14 15" key="1">
    <citation type="journal article" date="2013" name="Proc. Natl. Acad. Sci. U.S.A.">
        <title>Fine-scale variation in meiotic recombination in Mimulus inferred from population shotgun sequencing.</title>
        <authorList>
            <person name="Hellsten U."/>
            <person name="Wright K.M."/>
            <person name="Jenkins J."/>
            <person name="Shu S."/>
            <person name="Yuan Y."/>
            <person name="Wessler S.R."/>
            <person name="Schmutz J."/>
            <person name="Willis J.H."/>
            <person name="Rokhsar D.S."/>
        </authorList>
    </citation>
    <scope>NUCLEOTIDE SEQUENCE [LARGE SCALE GENOMIC DNA]</scope>
    <source>
        <strain evidence="15">cv. DUN x IM62</strain>
    </source>
</reference>
<dbReference type="AlphaFoldDB" id="A0A022R3V9"/>
<keyword evidence="2" id="KW-1003">Cell membrane</keyword>
<protein>
    <recommendedName>
        <fullName evidence="13">Phytocyanin domain-containing protein</fullName>
    </recommendedName>
</protein>
<evidence type="ECO:0000256" key="1">
    <source>
        <dbReference type="ARBA" id="ARBA00004609"/>
    </source>
</evidence>
<name>A0A022R3V9_ERYGU</name>
<accession>A0A022R3V9</accession>
<feature type="domain" description="Phytocyanin" evidence="13">
    <location>
        <begin position="25"/>
        <end position="128"/>
    </location>
</feature>
<dbReference type="GO" id="GO:0009055">
    <property type="term" value="F:electron transfer activity"/>
    <property type="evidence" value="ECO:0007669"/>
    <property type="project" value="InterPro"/>
</dbReference>
<evidence type="ECO:0000256" key="10">
    <source>
        <dbReference type="SAM" id="MobiDB-lite"/>
    </source>
</evidence>
<dbReference type="KEGG" id="egt:105960232"/>
<evidence type="ECO:0000313" key="15">
    <source>
        <dbReference type="Proteomes" id="UP000030748"/>
    </source>
</evidence>
<dbReference type="OMA" id="GSWKVPD"/>
<dbReference type="PROSITE" id="PS51485">
    <property type="entry name" value="PHYTOCYANIN"/>
    <property type="match status" value="1"/>
</dbReference>
<dbReference type="eggNOG" id="ENOG502RZS4">
    <property type="taxonomic scope" value="Eukaryota"/>
</dbReference>
<organism evidence="14 15">
    <name type="scientific">Erythranthe guttata</name>
    <name type="common">Yellow monkey flower</name>
    <name type="synonym">Mimulus guttatus</name>
    <dbReference type="NCBI Taxonomy" id="4155"/>
    <lineage>
        <taxon>Eukaryota</taxon>
        <taxon>Viridiplantae</taxon>
        <taxon>Streptophyta</taxon>
        <taxon>Embryophyta</taxon>
        <taxon>Tracheophyta</taxon>
        <taxon>Spermatophyta</taxon>
        <taxon>Magnoliopsida</taxon>
        <taxon>eudicotyledons</taxon>
        <taxon>Gunneridae</taxon>
        <taxon>Pentapetalae</taxon>
        <taxon>asterids</taxon>
        <taxon>lamiids</taxon>
        <taxon>Lamiales</taxon>
        <taxon>Phrymaceae</taxon>
        <taxon>Erythranthe</taxon>
    </lineage>
</organism>
<dbReference type="PANTHER" id="PTHR33021">
    <property type="entry name" value="BLUE COPPER PROTEIN"/>
    <property type="match status" value="1"/>
</dbReference>
<evidence type="ECO:0000256" key="4">
    <source>
        <dbReference type="ARBA" id="ARBA00022729"/>
    </source>
</evidence>
<feature type="chain" id="PRO_5001507759" description="Phytocyanin domain-containing protein" evidence="12">
    <location>
        <begin position="25"/>
        <end position="185"/>
    </location>
</feature>
<evidence type="ECO:0000256" key="5">
    <source>
        <dbReference type="ARBA" id="ARBA00023136"/>
    </source>
</evidence>
<dbReference type="GO" id="GO:0005886">
    <property type="term" value="C:plasma membrane"/>
    <property type="evidence" value="ECO:0000318"/>
    <property type="project" value="GO_Central"/>
</dbReference>
<gene>
    <name evidence="14" type="ORF">MIMGU_mgv1a014570mg</name>
</gene>
<keyword evidence="8" id="KW-0449">Lipoprotein</keyword>
<keyword evidence="11" id="KW-0812">Transmembrane</keyword>
<feature type="region of interest" description="Disordered" evidence="10">
    <location>
        <begin position="132"/>
        <end position="153"/>
    </location>
</feature>
<dbReference type="OrthoDB" id="1937044at2759"/>
<dbReference type="CDD" id="cd11019">
    <property type="entry name" value="OsENODL1_like"/>
    <property type="match status" value="1"/>
</dbReference>
<dbReference type="Pfam" id="PF02298">
    <property type="entry name" value="Cu_bind_like"/>
    <property type="match status" value="1"/>
</dbReference>
<feature type="transmembrane region" description="Helical" evidence="11">
    <location>
        <begin position="161"/>
        <end position="184"/>
    </location>
</feature>
<dbReference type="PhylomeDB" id="A0A022R3V9"/>
<dbReference type="InterPro" id="IPR041846">
    <property type="entry name" value="ENL_dom"/>
</dbReference>
<evidence type="ECO:0000256" key="8">
    <source>
        <dbReference type="ARBA" id="ARBA00023288"/>
    </source>
</evidence>
<evidence type="ECO:0000256" key="11">
    <source>
        <dbReference type="SAM" id="Phobius"/>
    </source>
</evidence>
<keyword evidence="4 12" id="KW-0732">Signal</keyword>
<dbReference type="STRING" id="4155.A0A022R3V9"/>
<dbReference type="PANTHER" id="PTHR33021:SF505">
    <property type="entry name" value="EARLY NODULIN-LIKE PROTEIN 1"/>
    <property type="match status" value="1"/>
</dbReference>
<comment type="subcellular location">
    <subcellularLocation>
        <location evidence="1">Cell membrane</location>
        <topology evidence="1">Lipid-anchor</topology>
        <topology evidence="1">GPI-anchor</topology>
    </subcellularLocation>
</comment>
<evidence type="ECO:0000256" key="7">
    <source>
        <dbReference type="ARBA" id="ARBA00023180"/>
    </source>
</evidence>
<sequence length="185" mass="20051">MASSKTLAPCLALLLLFVISFSEAKDFHIGGRRSSWKIPSYPNEYNHWASKKRFQIGDSIDMKYDGKVDSVLEVSEEDYKNCNKSNPIKTYNDGNTKITFDKSGPFYFISGAEGHCEKGQKIEIRVITPKHVTSPPAAPQPSPAAAGDSIHHVPAPAPHRAAAAALNVGFLSGVFAAVGVFLALF</sequence>